<dbReference type="PANTHER" id="PTHR42734:SF17">
    <property type="entry name" value="METAL TRANSPORT SYSTEM ATP-BINDING PROTEIN TM_0124-RELATED"/>
    <property type="match status" value="1"/>
</dbReference>
<evidence type="ECO:0000256" key="4">
    <source>
        <dbReference type="ARBA" id="ARBA00022840"/>
    </source>
</evidence>
<evidence type="ECO:0000256" key="3">
    <source>
        <dbReference type="ARBA" id="ARBA00022741"/>
    </source>
</evidence>
<dbReference type="GO" id="GO:0005524">
    <property type="term" value="F:ATP binding"/>
    <property type="evidence" value="ECO:0007669"/>
    <property type="project" value="UniProtKB-KW"/>
</dbReference>
<keyword evidence="3" id="KW-0547">Nucleotide-binding</keyword>
<accession>A0A0D8MYZ6</accession>
<comment type="similarity">
    <text evidence="1">Belongs to the ABC transporter superfamily.</text>
</comment>
<dbReference type="AlphaFoldDB" id="A0A0D8MYZ6"/>
<dbReference type="Proteomes" id="UP000240410">
    <property type="component" value="Unassembled WGS sequence"/>
</dbReference>
<dbReference type="GO" id="GO:0016887">
    <property type="term" value="F:ATP hydrolysis activity"/>
    <property type="evidence" value="ECO:0007669"/>
    <property type="project" value="InterPro"/>
</dbReference>
<dbReference type="SUPFAM" id="SSF52540">
    <property type="entry name" value="P-loop containing nucleoside triphosphate hydrolases"/>
    <property type="match status" value="1"/>
</dbReference>
<dbReference type="STRING" id="553611.GCA_001557755_00593"/>
<evidence type="ECO:0000313" key="8">
    <source>
        <dbReference type="Proteomes" id="UP000240410"/>
    </source>
</evidence>
<dbReference type="PROSITE" id="PS00211">
    <property type="entry name" value="ABC_TRANSPORTER_1"/>
    <property type="match status" value="1"/>
</dbReference>
<dbReference type="RefSeq" id="WP_008987007.1">
    <property type="nucleotide sequence ID" value="NZ_JZSK01000003.1"/>
</dbReference>
<sequence>MTHISIEATDLSVRFKHRLLFHIPQLKLEPQDAIYLTGDNGVGKTTLLKVLAGLQKPTTGKLNTQQHWLNRLFGGCYQNGIIYMHQTPYMFDGTVFDNVCYGLKYIVRDRQQRRNEAINALRMVGLETLADEHVSVLSGGERQRVAMARAWVLKPSVLLMDESSASMDKESISRQVVLAKDLLERGSSLVITSHQHNELTALCRRQWTINDTKLIERADLQLVKQDKDSKNNYAYA</sequence>
<reference evidence="7 8" key="1">
    <citation type="submission" date="2018-03" db="EMBL/GenBank/DDBJ databases">
        <title>Whole genome sequencing of Histamine producing bacteria.</title>
        <authorList>
            <person name="Butler K."/>
        </authorList>
    </citation>
    <scope>NUCLEOTIDE SEQUENCE [LARGE SCALE GENOMIC DNA]</scope>
    <source>
        <strain evidence="6 9">ATCC 25521</strain>
        <strain evidence="7 8">ATCC 33979</strain>
    </source>
</reference>
<dbReference type="InterPro" id="IPR003593">
    <property type="entry name" value="AAA+_ATPase"/>
</dbReference>
<evidence type="ECO:0000313" key="6">
    <source>
        <dbReference type="EMBL" id="PSV85879.1"/>
    </source>
</evidence>
<dbReference type="GeneID" id="99742284"/>
<dbReference type="InterPro" id="IPR003439">
    <property type="entry name" value="ABC_transporter-like_ATP-bd"/>
</dbReference>
<dbReference type="OrthoDB" id="9802264at2"/>
<dbReference type="Pfam" id="PF00005">
    <property type="entry name" value="ABC_tran"/>
    <property type="match status" value="1"/>
</dbReference>
<dbReference type="InterPro" id="IPR050153">
    <property type="entry name" value="Metal_Ion_Import_ABC"/>
</dbReference>
<keyword evidence="4 7" id="KW-0067">ATP-binding</keyword>
<dbReference type="InterPro" id="IPR017871">
    <property type="entry name" value="ABC_transporter-like_CS"/>
</dbReference>
<evidence type="ECO:0000256" key="1">
    <source>
        <dbReference type="ARBA" id="ARBA00005417"/>
    </source>
</evidence>
<dbReference type="PROSITE" id="PS50893">
    <property type="entry name" value="ABC_TRANSPORTER_2"/>
    <property type="match status" value="1"/>
</dbReference>
<gene>
    <name evidence="7" type="ORF">CTM89_00610</name>
    <name evidence="6" type="ORF">CTM94_03935</name>
</gene>
<dbReference type="EMBL" id="PYOI01000003">
    <property type="protein sequence ID" value="PSV85879.1"/>
    <property type="molecule type" value="Genomic_DNA"/>
</dbReference>
<evidence type="ECO:0000313" key="9">
    <source>
        <dbReference type="Proteomes" id="UP000241566"/>
    </source>
</evidence>
<dbReference type="EMBL" id="PYOJ01000001">
    <property type="protein sequence ID" value="PSV93778.1"/>
    <property type="molecule type" value="Genomic_DNA"/>
</dbReference>
<organism evidence="7 8">
    <name type="scientific">Photobacterium leiognathi</name>
    <dbReference type="NCBI Taxonomy" id="553611"/>
    <lineage>
        <taxon>Bacteria</taxon>
        <taxon>Pseudomonadati</taxon>
        <taxon>Pseudomonadota</taxon>
        <taxon>Gammaproteobacteria</taxon>
        <taxon>Vibrionales</taxon>
        <taxon>Vibrionaceae</taxon>
        <taxon>Photobacterium</taxon>
    </lineage>
</organism>
<comment type="caution">
    <text evidence="7">The sequence shown here is derived from an EMBL/GenBank/DDBJ whole genome shotgun (WGS) entry which is preliminary data.</text>
</comment>
<feature type="domain" description="ABC transporter" evidence="5">
    <location>
        <begin position="6"/>
        <end position="236"/>
    </location>
</feature>
<dbReference type="InterPro" id="IPR027417">
    <property type="entry name" value="P-loop_NTPase"/>
</dbReference>
<protein>
    <submittedName>
        <fullName evidence="7">ABC transporter ATP-binding protein</fullName>
    </submittedName>
</protein>
<dbReference type="PANTHER" id="PTHR42734">
    <property type="entry name" value="METAL TRANSPORT SYSTEM ATP-BINDING PROTEIN TM_0124-RELATED"/>
    <property type="match status" value="1"/>
</dbReference>
<keyword evidence="9" id="KW-1185">Reference proteome</keyword>
<evidence type="ECO:0000256" key="2">
    <source>
        <dbReference type="ARBA" id="ARBA00022448"/>
    </source>
</evidence>
<evidence type="ECO:0000259" key="5">
    <source>
        <dbReference type="PROSITE" id="PS50893"/>
    </source>
</evidence>
<proteinExistence type="inferred from homology"/>
<name>A0A0D8MYZ6_PHOLE</name>
<dbReference type="SMART" id="SM00382">
    <property type="entry name" value="AAA"/>
    <property type="match status" value="1"/>
</dbReference>
<dbReference type="Proteomes" id="UP000241566">
    <property type="component" value="Unassembled WGS sequence"/>
</dbReference>
<dbReference type="Gene3D" id="3.40.50.300">
    <property type="entry name" value="P-loop containing nucleotide triphosphate hydrolases"/>
    <property type="match status" value="1"/>
</dbReference>
<evidence type="ECO:0000313" key="7">
    <source>
        <dbReference type="EMBL" id="PSV93778.1"/>
    </source>
</evidence>
<keyword evidence="2" id="KW-0813">Transport</keyword>